<dbReference type="GO" id="GO:0016491">
    <property type="term" value="F:oxidoreductase activity"/>
    <property type="evidence" value="ECO:0007669"/>
    <property type="project" value="UniProtKB-KW"/>
</dbReference>
<dbReference type="PANTHER" id="PTHR13847">
    <property type="entry name" value="SARCOSINE DEHYDROGENASE-RELATED"/>
    <property type="match status" value="1"/>
</dbReference>
<evidence type="ECO:0000256" key="1">
    <source>
        <dbReference type="ARBA" id="ARBA00023002"/>
    </source>
</evidence>
<accession>A0A344THP7</accession>
<name>A0A344THP7_9BACT</name>
<keyword evidence="1" id="KW-0560">Oxidoreductase</keyword>
<dbReference type="Gene3D" id="3.30.9.10">
    <property type="entry name" value="D-Amino Acid Oxidase, subunit A, domain 2"/>
    <property type="match status" value="1"/>
</dbReference>
<evidence type="ECO:0000259" key="2">
    <source>
        <dbReference type="Pfam" id="PF01266"/>
    </source>
</evidence>
<dbReference type="InterPro" id="IPR036188">
    <property type="entry name" value="FAD/NAD-bd_sf"/>
</dbReference>
<organism evidence="3 4">
    <name type="scientific">Runella rosea</name>
    <dbReference type="NCBI Taxonomy" id="2259595"/>
    <lineage>
        <taxon>Bacteria</taxon>
        <taxon>Pseudomonadati</taxon>
        <taxon>Bacteroidota</taxon>
        <taxon>Cytophagia</taxon>
        <taxon>Cytophagales</taxon>
        <taxon>Spirosomataceae</taxon>
        <taxon>Runella</taxon>
    </lineage>
</organism>
<sequence length="356" mass="40766">MSADYLIVGQGIAGSILAWTLSQRGHRVLIMNDPTLPAASKVSGGIFNPLTGKKLYRTWKADELFPFAHKFYSDMQAQLGGDFLHDCDVYRPYRSIEEQNSYLAQTADPNLAKYVVERADDAKFSPFVENPYGGLQITQAGWVDCVQMLQKIENYFIENKQYIHDRVDYQKIEIQEDGVSYNDLKIKKILFCEGYEARQNPFFNWLPFNPVKGQSLIAVVEDYTLQEIINQGTFILPLDGKGKCRLGATYSWHDLDWEATEDGRAYLEDKIKPYLKKKYQILEQHAGIRPSTKDRRPFVGIHPEYASLGIFNGLGTKGVSLAPFFANQFVNFLETGEEIDKEANIERIFSLYFRSK</sequence>
<dbReference type="Pfam" id="PF01266">
    <property type="entry name" value="DAO"/>
    <property type="match status" value="1"/>
</dbReference>
<gene>
    <name evidence="3" type="ORF">DR864_10660</name>
</gene>
<evidence type="ECO:0000313" key="4">
    <source>
        <dbReference type="Proteomes" id="UP000251993"/>
    </source>
</evidence>
<reference evidence="3 4" key="1">
    <citation type="submission" date="2018-07" db="EMBL/GenBank/DDBJ databases">
        <title>Genome sequencing of Runella.</title>
        <authorList>
            <person name="Baek M.-G."/>
            <person name="Yi H."/>
        </authorList>
    </citation>
    <scope>NUCLEOTIDE SEQUENCE [LARGE SCALE GENOMIC DNA]</scope>
    <source>
        <strain evidence="3 4">HYN0085</strain>
    </source>
</reference>
<dbReference type="PANTHER" id="PTHR13847:SF289">
    <property type="entry name" value="GLYCINE OXIDASE"/>
    <property type="match status" value="1"/>
</dbReference>
<dbReference type="InterPro" id="IPR006076">
    <property type="entry name" value="FAD-dep_OxRdtase"/>
</dbReference>
<protein>
    <submittedName>
        <fullName evidence="3">FAD-dependent oxidoreductase</fullName>
    </submittedName>
</protein>
<dbReference type="GO" id="GO:0005737">
    <property type="term" value="C:cytoplasm"/>
    <property type="evidence" value="ECO:0007669"/>
    <property type="project" value="TreeGrafter"/>
</dbReference>
<evidence type="ECO:0000313" key="3">
    <source>
        <dbReference type="EMBL" id="AXE18168.1"/>
    </source>
</evidence>
<dbReference type="Gene3D" id="3.50.50.60">
    <property type="entry name" value="FAD/NAD(P)-binding domain"/>
    <property type="match status" value="1"/>
</dbReference>
<dbReference type="AlphaFoldDB" id="A0A344THP7"/>
<dbReference type="KEGG" id="run:DR864_10660"/>
<proteinExistence type="predicted"/>
<dbReference type="RefSeq" id="WP_114066953.1">
    <property type="nucleotide sequence ID" value="NZ_CP030850.1"/>
</dbReference>
<feature type="domain" description="FAD dependent oxidoreductase" evidence="2">
    <location>
        <begin position="4"/>
        <end position="326"/>
    </location>
</feature>
<keyword evidence="4" id="KW-1185">Reference proteome</keyword>
<dbReference type="EMBL" id="CP030850">
    <property type="protein sequence ID" value="AXE18168.1"/>
    <property type="molecule type" value="Genomic_DNA"/>
</dbReference>
<dbReference type="OrthoDB" id="214253at2"/>
<dbReference type="SUPFAM" id="SSF51905">
    <property type="entry name" value="FAD/NAD(P)-binding domain"/>
    <property type="match status" value="1"/>
</dbReference>
<dbReference type="Proteomes" id="UP000251993">
    <property type="component" value="Chromosome"/>
</dbReference>